<evidence type="ECO:0000313" key="3">
    <source>
        <dbReference type="Proteomes" id="UP000295210"/>
    </source>
</evidence>
<evidence type="ECO:0000313" key="2">
    <source>
        <dbReference type="EMBL" id="TCK70164.1"/>
    </source>
</evidence>
<evidence type="ECO:0000256" key="1">
    <source>
        <dbReference type="SAM" id="Phobius"/>
    </source>
</evidence>
<keyword evidence="3" id="KW-1185">Reference proteome</keyword>
<name>A0A4R1KXS4_9BACT</name>
<keyword evidence="1" id="KW-0812">Transmembrane</keyword>
<dbReference type="AlphaFoldDB" id="A0A4R1KXS4"/>
<dbReference type="EMBL" id="SMGK01000007">
    <property type="protein sequence ID" value="TCK70164.1"/>
    <property type="molecule type" value="Genomic_DNA"/>
</dbReference>
<proteinExistence type="predicted"/>
<gene>
    <name evidence="2" type="ORF">C7378_3319</name>
</gene>
<dbReference type="Proteomes" id="UP000295210">
    <property type="component" value="Unassembled WGS sequence"/>
</dbReference>
<keyword evidence="1" id="KW-0472">Membrane</keyword>
<keyword evidence="1" id="KW-1133">Transmembrane helix</keyword>
<protein>
    <submittedName>
        <fullName evidence="2">Uncharacterized protein</fullName>
    </submittedName>
</protein>
<reference evidence="2 3" key="1">
    <citation type="submission" date="2019-03" db="EMBL/GenBank/DDBJ databases">
        <title>Genomic Encyclopedia of Type Strains, Phase IV (KMG-IV): sequencing the most valuable type-strain genomes for metagenomic binning, comparative biology and taxonomic classification.</title>
        <authorList>
            <person name="Goeker M."/>
        </authorList>
    </citation>
    <scope>NUCLEOTIDE SEQUENCE [LARGE SCALE GENOMIC DNA]</scope>
    <source>
        <strain evidence="2 3">DSM 103428</strain>
    </source>
</reference>
<comment type="caution">
    <text evidence="2">The sequence shown here is derived from an EMBL/GenBank/DDBJ whole genome shotgun (WGS) entry which is preliminary data.</text>
</comment>
<feature type="transmembrane region" description="Helical" evidence="1">
    <location>
        <begin position="6"/>
        <end position="29"/>
    </location>
</feature>
<sequence length="72" mass="8048">MAGSWFIFLLGSWVGVFVGFVIASMLAGLKRSDLESAIALDPANGQARHIRQVKRKVIARLRPAVRHHHYSH</sequence>
<organism evidence="2 3">
    <name type="scientific">Acidipila rosea</name>
    <dbReference type="NCBI Taxonomy" id="768535"/>
    <lineage>
        <taxon>Bacteria</taxon>
        <taxon>Pseudomonadati</taxon>
        <taxon>Acidobacteriota</taxon>
        <taxon>Terriglobia</taxon>
        <taxon>Terriglobales</taxon>
        <taxon>Acidobacteriaceae</taxon>
        <taxon>Acidipila</taxon>
    </lineage>
</organism>
<accession>A0A4R1KXS4</accession>